<name>A0ABP6Q144_9ACTN</name>
<dbReference type="InterPro" id="IPR039298">
    <property type="entry name" value="ACOT13"/>
</dbReference>
<dbReference type="InterPro" id="IPR006683">
    <property type="entry name" value="Thioestr_dom"/>
</dbReference>
<dbReference type="Gene3D" id="3.10.129.10">
    <property type="entry name" value="Hotdog Thioesterase"/>
    <property type="match status" value="1"/>
</dbReference>
<evidence type="ECO:0000313" key="4">
    <source>
        <dbReference type="EMBL" id="GAA3197924.1"/>
    </source>
</evidence>
<evidence type="ECO:0000256" key="2">
    <source>
        <dbReference type="ARBA" id="ARBA00022801"/>
    </source>
</evidence>
<keyword evidence="2" id="KW-0378">Hydrolase</keyword>
<dbReference type="InterPro" id="IPR029069">
    <property type="entry name" value="HotDog_dom_sf"/>
</dbReference>
<dbReference type="Proteomes" id="UP001501237">
    <property type="component" value="Unassembled WGS sequence"/>
</dbReference>
<feature type="domain" description="Thioesterase" evidence="3">
    <location>
        <begin position="58"/>
        <end position="135"/>
    </location>
</feature>
<proteinExistence type="inferred from homology"/>
<keyword evidence="5" id="KW-1185">Reference proteome</keyword>
<dbReference type="SUPFAM" id="SSF54637">
    <property type="entry name" value="Thioesterase/thiol ester dehydrase-isomerase"/>
    <property type="match status" value="1"/>
</dbReference>
<gene>
    <name evidence="4" type="ORF">GCM10010468_09300</name>
</gene>
<dbReference type="PANTHER" id="PTHR21660:SF1">
    <property type="entry name" value="ACYL-COENZYME A THIOESTERASE 13"/>
    <property type="match status" value="1"/>
</dbReference>
<dbReference type="EMBL" id="BAAAUV010000002">
    <property type="protein sequence ID" value="GAA3197924.1"/>
    <property type="molecule type" value="Genomic_DNA"/>
</dbReference>
<dbReference type="InterPro" id="IPR003736">
    <property type="entry name" value="PAAI_dom"/>
</dbReference>
<dbReference type="Pfam" id="PF03061">
    <property type="entry name" value="4HBT"/>
    <property type="match status" value="1"/>
</dbReference>
<evidence type="ECO:0000259" key="3">
    <source>
        <dbReference type="Pfam" id="PF03061"/>
    </source>
</evidence>
<organism evidence="4 5">
    <name type="scientific">Actinocorallia longicatena</name>
    <dbReference type="NCBI Taxonomy" id="111803"/>
    <lineage>
        <taxon>Bacteria</taxon>
        <taxon>Bacillati</taxon>
        <taxon>Actinomycetota</taxon>
        <taxon>Actinomycetes</taxon>
        <taxon>Streptosporangiales</taxon>
        <taxon>Thermomonosporaceae</taxon>
        <taxon>Actinocorallia</taxon>
    </lineage>
</organism>
<sequence length="158" mass="16617">MQDLWNTLTGAEFIQAMADGRLPPVADVSTYIGQVVEKAEPGRIVLAWTPEEKLCNPGGLVHGGFIATILDNAVCLAAASAGDLFLPQLTLSLNVDYLRPVTADVTYQVVGTVVHGGRTRTVSTATVFDPSGRPCATATASVTGNQAFARERKVTTDA</sequence>
<accession>A0ABP6Q144</accession>
<evidence type="ECO:0000256" key="1">
    <source>
        <dbReference type="ARBA" id="ARBA00008324"/>
    </source>
</evidence>
<comment type="caution">
    <text evidence="4">The sequence shown here is derived from an EMBL/GenBank/DDBJ whole genome shotgun (WGS) entry which is preliminary data.</text>
</comment>
<dbReference type="RefSeq" id="WP_344822476.1">
    <property type="nucleotide sequence ID" value="NZ_BAAAUV010000002.1"/>
</dbReference>
<reference evidence="5" key="1">
    <citation type="journal article" date="2019" name="Int. J. Syst. Evol. Microbiol.">
        <title>The Global Catalogue of Microorganisms (GCM) 10K type strain sequencing project: providing services to taxonomists for standard genome sequencing and annotation.</title>
        <authorList>
            <consortium name="The Broad Institute Genomics Platform"/>
            <consortium name="The Broad Institute Genome Sequencing Center for Infectious Disease"/>
            <person name="Wu L."/>
            <person name="Ma J."/>
        </authorList>
    </citation>
    <scope>NUCLEOTIDE SEQUENCE [LARGE SCALE GENOMIC DNA]</scope>
    <source>
        <strain evidence="5">JCM 9377</strain>
    </source>
</reference>
<comment type="similarity">
    <text evidence="1">Belongs to the thioesterase PaaI family.</text>
</comment>
<dbReference type="CDD" id="cd03443">
    <property type="entry name" value="PaaI_thioesterase"/>
    <property type="match status" value="1"/>
</dbReference>
<evidence type="ECO:0000313" key="5">
    <source>
        <dbReference type="Proteomes" id="UP001501237"/>
    </source>
</evidence>
<dbReference type="PANTHER" id="PTHR21660">
    <property type="entry name" value="THIOESTERASE SUPERFAMILY MEMBER-RELATED"/>
    <property type="match status" value="1"/>
</dbReference>
<protein>
    <submittedName>
        <fullName evidence="4">PaaI family thioesterase</fullName>
    </submittedName>
</protein>
<dbReference type="NCBIfam" id="TIGR00369">
    <property type="entry name" value="unchar_dom_1"/>
    <property type="match status" value="1"/>
</dbReference>